<name>A0AA38JPY3_9AGAR</name>
<organism evidence="2 3">
    <name type="scientific">Lentinula guzmanii</name>
    <dbReference type="NCBI Taxonomy" id="2804957"/>
    <lineage>
        <taxon>Eukaryota</taxon>
        <taxon>Fungi</taxon>
        <taxon>Dikarya</taxon>
        <taxon>Basidiomycota</taxon>
        <taxon>Agaricomycotina</taxon>
        <taxon>Agaricomycetes</taxon>
        <taxon>Agaricomycetidae</taxon>
        <taxon>Agaricales</taxon>
        <taxon>Marasmiineae</taxon>
        <taxon>Omphalotaceae</taxon>
        <taxon>Lentinula</taxon>
    </lineage>
</organism>
<sequence length="249" mass="27822">MLPSLCQLWAKIHGLGTLPHALWKPIPLYKDCETRHNNVVTKLTAAQKEECAQTQEKERATRARNPSQAAELKNQPAQSAISVTLDGDQDREEVQIGGTDATAGNLRRNIEIRVDEDEALLMISDDKIEQAKGEVVEKRLLSIRGTQPTNLSAGKDYSAFSRLVKKEFDVLHVRTGAVGFRFLCPGTSDDKGFPAWFVAGNKTADFVHHHLNTTMWDLLLELELWTAKKACYGRANPIPMLCYDCFITS</sequence>
<proteinExistence type="predicted"/>
<gene>
    <name evidence="2" type="ORF">DFJ43DRAFT_1037266</name>
</gene>
<protein>
    <submittedName>
        <fullName evidence="2">Uncharacterized protein</fullName>
    </submittedName>
</protein>
<evidence type="ECO:0000313" key="3">
    <source>
        <dbReference type="Proteomes" id="UP001176059"/>
    </source>
</evidence>
<dbReference type="Proteomes" id="UP001176059">
    <property type="component" value="Unassembled WGS sequence"/>
</dbReference>
<accession>A0AA38JPY3</accession>
<evidence type="ECO:0000256" key="1">
    <source>
        <dbReference type="SAM" id="MobiDB-lite"/>
    </source>
</evidence>
<keyword evidence="3" id="KW-1185">Reference proteome</keyword>
<dbReference type="EMBL" id="JANVFO010000011">
    <property type="protein sequence ID" value="KAJ3734938.1"/>
    <property type="molecule type" value="Genomic_DNA"/>
</dbReference>
<reference evidence="2" key="2">
    <citation type="journal article" date="2023" name="Proc. Natl. Acad. Sci. U.S.A.">
        <title>A global phylogenomic analysis of the shiitake genus Lentinula.</title>
        <authorList>
            <person name="Sierra-Patev S."/>
            <person name="Min B."/>
            <person name="Naranjo-Ortiz M."/>
            <person name="Looney B."/>
            <person name="Konkel Z."/>
            <person name="Slot J.C."/>
            <person name="Sakamoto Y."/>
            <person name="Steenwyk J.L."/>
            <person name="Rokas A."/>
            <person name="Carro J."/>
            <person name="Camarero S."/>
            <person name="Ferreira P."/>
            <person name="Molpeceres G."/>
            <person name="Ruiz-Duenas F.J."/>
            <person name="Serrano A."/>
            <person name="Henrissat B."/>
            <person name="Drula E."/>
            <person name="Hughes K.W."/>
            <person name="Mata J.L."/>
            <person name="Ishikawa N.K."/>
            <person name="Vargas-Isla R."/>
            <person name="Ushijima S."/>
            <person name="Smith C.A."/>
            <person name="Donoghue J."/>
            <person name="Ahrendt S."/>
            <person name="Andreopoulos W."/>
            <person name="He G."/>
            <person name="LaButti K."/>
            <person name="Lipzen A."/>
            <person name="Ng V."/>
            <person name="Riley R."/>
            <person name="Sandor L."/>
            <person name="Barry K."/>
            <person name="Martinez A.T."/>
            <person name="Xiao Y."/>
            <person name="Gibbons J.G."/>
            <person name="Terashima K."/>
            <person name="Grigoriev I.V."/>
            <person name="Hibbett D."/>
        </authorList>
    </citation>
    <scope>NUCLEOTIDE SEQUENCE</scope>
    <source>
        <strain evidence="2">ET3784</strain>
    </source>
</reference>
<dbReference type="AlphaFoldDB" id="A0AA38JPY3"/>
<feature type="region of interest" description="Disordered" evidence="1">
    <location>
        <begin position="53"/>
        <end position="79"/>
    </location>
</feature>
<evidence type="ECO:0000313" key="2">
    <source>
        <dbReference type="EMBL" id="KAJ3734938.1"/>
    </source>
</evidence>
<reference evidence="2" key="1">
    <citation type="submission" date="2022-08" db="EMBL/GenBank/DDBJ databases">
        <authorList>
            <consortium name="DOE Joint Genome Institute"/>
            <person name="Min B."/>
            <person name="Sierra-Patev S."/>
            <person name="Naranjo-Ortiz M."/>
            <person name="Looney B."/>
            <person name="Konkel Z."/>
            <person name="Slot J.C."/>
            <person name="Sakamoto Y."/>
            <person name="Steenwyk J.L."/>
            <person name="Rokas A."/>
            <person name="Carro J."/>
            <person name="Camarero S."/>
            <person name="Ferreira P."/>
            <person name="Molpeceres G."/>
            <person name="Ruiz-duenas F.J."/>
            <person name="Serrano A."/>
            <person name="Henrissat B."/>
            <person name="Drula E."/>
            <person name="Hughes K.W."/>
            <person name="Mata J.L."/>
            <person name="Ishikawa N.K."/>
            <person name="Vargas-Isla R."/>
            <person name="Ushijima S."/>
            <person name="Smith C.A."/>
            <person name="Ahrendt S."/>
            <person name="Andreopoulos W."/>
            <person name="He G."/>
            <person name="LaButti K."/>
            <person name="Lipzen A."/>
            <person name="Ng V."/>
            <person name="Riley R."/>
            <person name="Sandor L."/>
            <person name="Barry K."/>
            <person name="Martinez A.T."/>
            <person name="Xiao Y."/>
            <person name="Gibbons J.G."/>
            <person name="Terashima K."/>
            <person name="Hibbett D.S."/>
            <person name="Grigoriev I.V."/>
        </authorList>
    </citation>
    <scope>NUCLEOTIDE SEQUENCE</scope>
    <source>
        <strain evidence="2">ET3784</strain>
    </source>
</reference>
<comment type="caution">
    <text evidence="2">The sequence shown here is derived from an EMBL/GenBank/DDBJ whole genome shotgun (WGS) entry which is preliminary data.</text>
</comment>